<protein>
    <recommendedName>
        <fullName evidence="1">Methyltransferase type 11 domain-containing protein</fullName>
    </recommendedName>
</protein>
<dbReference type="InterPro" id="IPR013216">
    <property type="entry name" value="Methyltransf_11"/>
</dbReference>
<dbReference type="RefSeq" id="WP_146373339.1">
    <property type="nucleotide sequence ID" value="NZ_SJPP01000002.1"/>
</dbReference>
<keyword evidence="3" id="KW-1185">Reference proteome</keyword>
<dbReference type="GO" id="GO:0008757">
    <property type="term" value="F:S-adenosylmethionine-dependent methyltransferase activity"/>
    <property type="evidence" value="ECO:0007669"/>
    <property type="project" value="InterPro"/>
</dbReference>
<dbReference type="OrthoDB" id="9789123at2"/>
<dbReference type="AlphaFoldDB" id="A0A5C6BCK8"/>
<dbReference type="SUPFAM" id="SSF53335">
    <property type="entry name" value="S-adenosyl-L-methionine-dependent methyltransferases"/>
    <property type="match status" value="1"/>
</dbReference>
<sequence length="254" mass="29078">MRDSVSDYDRFGGSYQHNRRGDPEILAQIESELGDARSVLNIGAGTGSYEPTDRYVVAVEPSATMRRQRPQNLCPALIGTAESIPFDNESFDAALAILTIHHWPNLNECLREVRRVTAGPLIIMTFDPCAETEFWLRDYLPEMEDVERSRYPEIQVVQNAVGGECKVIDFPVSLNCRDKFQVALYGRPEEFLKQEVRNCQSAWKFLPDGCEERFVRDLSSDIESGRWDEKYGHFRTRPAINCQLRLVVSRPNDL</sequence>
<accession>A0A5C6BCK8</accession>
<dbReference type="CDD" id="cd02440">
    <property type="entry name" value="AdoMet_MTases"/>
    <property type="match status" value="1"/>
</dbReference>
<dbReference type="InterPro" id="IPR029063">
    <property type="entry name" value="SAM-dependent_MTases_sf"/>
</dbReference>
<organism evidence="2 3">
    <name type="scientific">Symmachiella macrocystis</name>
    <dbReference type="NCBI Taxonomy" id="2527985"/>
    <lineage>
        <taxon>Bacteria</taxon>
        <taxon>Pseudomonadati</taxon>
        <taxon>Planctomycetota</taxon>
        <taxon>Planctomycetia</taxon>
        <taxon>Planctomycetales</taxon>
        <taxon>Planctomycetaceae</taxon>
        <taxon>Symmachiella</taxon>
    </lineage>
</organism>
<dbReference type="Gene3D" id="3.40.50.150">
    <property type="entry name" value="Vaccinia Virus protein VP39"/>
    <property type="match status" value="1"/>
</dbReference>
<evidence type="ECO:0000259" key="1">
    <source>
        <dbReference type="Pfam" id="PF08241"/>
    </source>
</evidence>
<comment type="caution">
    <text evidence="2">The sequence shown here is derived from an EMBL/GenBank/DDBJ whole genome shotgun (WGS) entry which is preliminary data.</text>
</comment>
<proteinExistence type="predicted"/>
<evidence type="ECO:0000313" key="3">
    <source>
        <dbReference type="Proteomes" id="UP000320735"/>
    </source>
</evidence>
<dbReference type="Proteomes" id="UP000320735">
    <property type="component" value="Unassembled WGS sequence"/>
</dbReference>
<gene>
    <name evidence="2" type="ORF">CA54_49120</name>
</gene>
<feature type="domain" description="Methyltransferase type 11" evidence="1">
    <location>
        <begin position="40"/>
        <end position="117"/>
    </location>
</feature>
<dbReference type="EMBL" id="SJPP01000002">
    <property type="protein sequence ID" value="TWU09670.1"/>
    <property type="molecule type" value="Genomic_DNA"/>
</dbReference>
<reference evidence="2 3" key="1">
    <citation type="submission" date="2019-02" db="EMBL/GenBank/DDBJ databases">
        <title>Deep-cultivation of Planctomycetes and their phenomic and genomic characterization uncovers novel biology.</title>
        <authorList>
            <person name="Wiegand S."/>
            <person name="Jogler M."/>
            <person name="Boedeker C."/>
            <person name="Pinto D."/>
            <person name="Vollmers J."/>
            <person name="Rivas-Marin E."/>
            <person name="Kohn T."/>
            <person name="Peeters S.H."/>
            <person name="Heuer A."/>
            <person name="Rast P."/>
            <person name="Oberbeckmann S."/>
            <person name="Bunk B."/>
            <person name="Jeske O."/>
            <person name="Meyerdierks A."/>
            <person name="Storesund J.E."/>
            <person name="Kallscheuer N."/>
            <person name="Luecker S."/>
            <person name="Lage O.M."/>
            <person name="Pohl T."/>
            <person name="Merkel B.J."/>
            <person name="Hornburger P."/>
            <person name="Mueller R.-W."/>
            <person name="Bruemmer F."/>
            <person name="Labrenz M."/>
            <person name="Spormann A.M."/>
            <person name="Op Den Camp H."/>
            <person name="Overmann J."/>
            <person name="Amann R."/>
            <person name="Jetten M.S.M."/>
            <person name="Mascher T."/>
            <person name="Medema M.H."/>
            <person name="Devos D.P."/>
            <person name="Kaster A.-K."/>
            <person name="Ovreas L."/>
            <person name="Rohde M."/>
            <person name="Galperin M.Y."/>
            <person name="Jogler C."/>
        </authorList>
    </citation>
    <scope>NUCLEOTIDE SEQUENCE [LARGE SCALE GENOMIC DNA]</scope>
    <source>
        <strain evidence="2 3">CA54</strain>
    </source>
</reference>
<name>A0A5C6BCK8_9PLAN</name>
<dbReference type="Pfam" id="PF08241">
    <property type="entry name" value="Methyltransf_11"/>
    <property type="match status" value="1"/>
</dbReference>
<evidence type="ECO:0000313" key="2">
    <source>
        <dbReference type="EMBL" id="TWU09670.1"/>
    </source>
</evidence>